<organism evidence="8 9">
    <name type="scientific">Symbiochloris irregularis</name>
    <dbReference type="NCBI Taxonomy" id="706552"/>
    <lineage>
        <taxon>Eukaryota</taxon>
        <taxon>Viridiplantae</taxon>
        <taxon>Chlorophyta</taxon>
        <taxon>core chlorophytes</taxon>
        <taxon>Trebouxiophyceae</taxon>
        <taxon>Trebouxiales</taxon>
        <taxon>Trebouxiaceae</taxon>
        <taxon>Symbiochloris</taxon>
    </lineage>
</organism>
<evidence type="ECO:0000259" key="7">
    <source>
        <dbReference type="PROSITE" id="PS50127"/>
    </source>
</evidence>
<comment type="subcellular location">
    <subcellularLocation>
        <location evidence="1">Nucleus</location>
    </subcellularLocation>
</comment>
<keyword evidence="5" id="KW-0539">Nucleus</keyword>
<feature type="region of interest" description="Disordered" evidence="6">
    <location>
        <begin position="19"/>
        <end position="75"/>
    </location>
</feature>
<gene>
    <name evidence="8" type="ORF">WJX73_004221</name>
</gene>
<evidence type="ECO:0000256" key="5">
    <source>
        <dbReference type="ARBA" id="ARBA00023242"/>
    </source>
</evidence>
<dbReference type="SMART" id="SM00726">
    <property type="entry name" value="UIM"/>
    <property type="match status" value="2"/>
</dbReference>
<dbReference type="InterPro" id="IPR000608">
    <property type="entry name" value="UBC"/>
</dbReference>
<dbReference type="GO" id="GO:0000151">
    <property type="term" value="C:ubiquitin ligase complex"/>
    <property type="evidence" value="ECO:0007669"/>
    <property type="project" value="InterPro"/>
</dbReference>
<dbReference type="Pfam" id="PF00179">
    <property type="entry name" value="UQ_con"/>
    <property type="match status" value="1"/>
</dbReference>
<dbReference type="GO" id="GO:0000209">
    <property type="term" value="P:protein polyubiquitination"/>
    <property type="evidence" value="ECO:0007669"/>
    <property type="project" value="TreeGrafter"/>
</dbReference>
<dbReference type="InterPro" id="IPR016135">
    <property type="entry name" value="UBQ-conjugating_enzyme/RWD"/>
</dbReference>
<feature type="compositionally biased region" description="Polar residues" evidence="6">
    <location>
        <begin position="19"/>
        <end position="32"/>
    </location>
</feature>
<dbReference type="Pfam" id="PF10408">
    <property type="entry name" value="Ufd2P_core"/>
    <property type="match status" value="1"/>
</dbReference>
<evidence type="ECO:0000256" key="3">
    <source>
        <dbReference type="ARBA" id="ARBA00022679"/>
    </source>
</evidence>
<reference evidence="8 9" key="1">
    <citation type="journal article" date="2024" name="Nat. Commun.">
        <title>Phylogenomics reveals the evolutionary origins of lichenization in chlorophyte algae.</title>
        <authorList>
            <person name="Puginier C."/>
            <person name="Libourel C."/>
            <person name="Otte J."/>
            <person name="Skaloud P."/>
            <person name="Haon M."/>
            <person name="Grisel S."/>
            <person name="Petersen M."/>
            <person name="Berrin J.G."/>
            <person name="Delaux P.M."/>
            <person name="Dal Grande F."/>
            <person name="Keller J."/>
        </authorList>
    </citation>
    <scope>NUCLEOTIDE SEQUENCE [LARGE SCALE GENOMIC DNA]</scope>
    <source>
        <strain evidence="8 9">SAG 2036</strain>
    </source>
</reference>
<evidence type="ECO:0000256" key="2">
    <source>
        <dbReference type="ARBA" id="ARBA00004906"/>
    </source>
</evidence>
<dbReference type="Proteomes" id="UP001465755">
    <property type="component" value="Unassembled WGS sequence"/>
</dbReference>
<dbReference type="GO" id="GO:0005737">
    <property type="term" value="C:cytoplasm"/>
    <property type="evidence" value="ECO:0007669"/>
    <property type="project" value="TreeGrafter"/>
</dbReference>
<dbReference type="GO" id="GO:0005634">
    <property type="term" value="C:nucleus"/>
    <property type="evidence" value="ECO:0007669"/>
    <property type="project" value="UniProtKB-SubCell"/>
</dbReference>
<evidence type="ECO:0000256" key="6">
    <source>
        <dbReference type="SAM" id="MobiDB-lite"/>
    </source>
</evidence>
<evidence type="ECO:0000313" key="8">
    <source>
        <dbReference type="EMBL" id="KAK9800332.1"/>
    </source>
</evidence>
<dbReference type="SUPFAM" id="SSF54495">
    <property type="entry name" value="UBC-like"/>
    <property type="match status" value="1"/>
</dbReference>
<keyword evidence="4" id="KW-0833">Ubl conjugation pathway</keyword>
<evidence type="ECO:0000313" key="9">
    <source>
        <dbReference type="Proteomes" id="UP001465755"/>
    </source>
</evidence>
<dbReference type="SMART" id="SM00212">
    <property type="entry name" value="UBCc"/>
    <property type="match status" value="1"/>
</dbReference>
<dbReference type="PANTHER" id="PTHR13931">
    <property type="entry name" value="UBIQUITINATION FACTOR E4"/>
    <property type="match status" value="1"/>
</dbReference>
<dbReference type="InterPro" id="IPR045132">
    <property type="entry name" value="UBE4"/>
</dbReference>
<dbReference type="GO" id="GO:0034450">
    <property type="term" value="F:ubiquitin-ubiquitin ligase activity"/>
    <property type="evidence" value="ECO:0007669"/>
    <property type="project" value="InterPro"/>
</dbReference>
<dbReference type="AlphaFoldDB" id="A0AAW1NVR4"/>
<name>A0AAW1NVR4_9CHLO</name>
<feature type="region of interest" description="Disordered" evidence="6">
    <location>
        <begin position="93"/>
        <end position="115"/>
    </location>
</feature>
<dbReference type="GO" id="GO:0036503">
    <property type="term" value="P:ERAD pathway"/>
    <property type="evidence" value="ECO:0007669"/>
    <property type="project" value="InterPro"/>
</dbReference>
<dbReference type="Gene3D" id="3.10.110.10">
    <property type="entry name" value="Ubiquitin Conjugating Enzyme"/>
    <property type="match status" value="1"/>
</dbReference>
<comment type="caution">
    <text evidence="8">The sequence shown here is derived from an EMBL/GenBank/DDBJ whole genome shotgun (WGS) entry which is preliminary data.</text>
</comment>
<dbReference type="InterPro" id="IPR003903">
    <property type="entry name" value="UIM_dom"/>
</dbReference>
<dbReference type="PROSITE" id="PS50127">
    <property type="entry name" value="UBC_2"/>
    <property type="match status" value="1"/>
</dbReference>
<dbReference type="PANTHER" id="PTHR13931:SF2">
    <property type="entry name" value="UBIQUITIN CONJUGATION FACTOR E4 B"/>
    <property type="match status" value="1"/>
</dbReference>
<evidence type="ECO:0000256" key="4">
    <source>
        <dbReference type="ARBA" id="ARBA00022786"/>
    </source>
</evidence>
<feature type="domain" description="UBC core" evidence="7">
    <location>
        <begin position="1006"/>
        <end position="1177"/>
    </location>
</feature>
<comment type="pathway">
    <text evidence="2">Protein modification; protein ubiquitination.</text>
</comment>
<keyword evidence="3" id="KW-0808">Transferase</keyword>
<keyword evidence="9" id="KW-1185">Reference proteome</keyword>
<dbReference type="CDD" id="cd23810">
    <property type="entry name" value="UBCc_BIRC6"/>
    <property type="match status" value="1"/>
</dbReference>
<accession>A0AAW1NVR4</accession>
<protein>
    <recommendedName>
        <fullName evidence="7">UBC core domain-containing protein</fullName>
    </recommendedName>
</protein>
<sequence length="1240" mass="135984">MEEDDEFLQQAIALSLQEWRTASAEDNQAQQEGSDRQEPSTSASRKRPLDTEGADEGSSDHSRAHPSEVSSLEQTTMEDLDLQEALNLSLGQAQGGTSAAAKPQDSPRWVCSTRHKTPPRGTIAVFLSPAAEGFLQSNGVVDMAIRQRLQPQNLQRSSAIAVLAQCHARACACLQSCGSLRAAVEQWQAGIVRRGMDILLQEEGDDLYFEGGQATRQLLDAMGAQQVQKPFLQALLAASSGEQQQQAWEGILSAAFLDLQPADLGEPWRLDTKLSVLDILLQPQLLQKALGAMLLRQTMTWVSTGESSIKFEADCVLAPLFAMSAFPNMRLALMRKIESPAAAIFTSLRGYPDRRGEVETQVQALRHPMQRCQLACHQLCERVVRLKDQGASRENVLCWLSAAVTAGNPRTKGGEGKGVLGMVPLTQGTSDQFALGTAALCLRFCRPFLPHDAAAVQKVDAQHLARLDTTYYTSQWLPDRALGATLAGREGVADAQQAPARERAPQHFVTDCFFITQKAMHTCLLPAVYRFSELATMLQRSSADVVHFMVLEAMWLHGLAQQPADKALAAFREIPEYVVRDLTSWLSWVVRTGQADLLGGVPIGRLMAALTTLLQSPHLVRNAVVQSSIVELLSAMLMPLNRRSSGGMLGPTHMRPGEAALLAAVLGTGAAQESLVPALMRVYAGADHVAGLDVDRDRFDKFTFRSMIDGLLEMLWKDEGCRRSLTRAAAAAAASNEGEVFTGYVSAVLNSLLYLLPDCLHRLDGIFRVEQARADEKGWQALSKQERDKMDAYYPNEQRTTTGFMRMACQGLRMIDVLAGDLGDTIRGAFLKPPLLELSAHAIVAIVNTLMSPQAANLAVKSPDRYGYDAEGVLLHMVRLCLNLAAAQPQAFPQALAADPDFSRAFMDAAVQRLAGSERNTEARHCAPRFEDVLRQVAPSQPNGGAAVADTGPDLQLSGTEPSDIEQQYVQLMTPQQIADFDSSLQGAYNRHYAHMATEAAGDTSAKMKRLAREVRDLQRGKNQLPLQPAASIFLRHDADRMDKMRVCVTGPEDTPYAFGCFMFDLFMPQQYPQIPPLMVLETTGGGRARMGPNVYADGKVCLSLLGTFHGDSESAKWNSQYSSIFQLVMSVQTQLLTPDPYFNEPNTEQLRGLKVGAESDHQYNAGVVLATVRYAMVDALRNPRPGFEQVVTAHFRLLRHRIMQQCRKWLEAFVGEGEAYMAGLSRAVTELHALLIKLE</sequence>
<proteinExistence type="predicted"/>
<dbReference type="GO" id="GO:0006511">
    <property type="term" value="P:ubiquitin-dependent protein catabolic process"/>
    <property type="evidence" value="ECO:0007669"/>
    <property type="project" value="InterPro"/>
</dbReference>
<dbReference type="InterPro" id="IPR019474">
    <property type="entry name" value="Ub_conjug_fac_E4_core"/>
</dbReference>
<evidence type="ECO:0000256" key="1">
    <source>
        <dbReference type="ARBA" id="ARBA00004123"/>
    </source>
</evidence>
<dbReference type="EMBL" id="JALJOQ010000082">
    <property type="protein sequence ID" value="KAK9800332.1"/>
    <property type="molecule type" value="Genomic_DNA"/>
</dbReference>